<dbReference type="eggNOG" id="ENOG502S5UD">
    <property type="taxonomic scope" value="Eukaryota"/>
</dbReference>
<keyword evidence="3" id="KW-1185">Reference proteome</keyword>
<dbReference type="Pfam" id="PF14108">
    <property type="entry name" value="ABA4-like"/>
    <property type="match status" value="1"/>
</dbReference>
<organism evidence="2 3">
    <name type="scientific">Bathycoccus prasinos</name>
    <dbReference type="NCBI Taxonomy" id="41875"/>
    <lineage>
        <taxon>Eukaryota</taxon>
        <taxon>Viridiplantae</taxon>
        <taxon>Chlorophyta</taxon>
        <taxon>Mamiellophyceae</taxon>
        <taxon>Mamiellales</taxon>
        <taxon>Bathycoccaceae</taxon>
        <taxon>Bathycoccus</taxon>
    </lineage>
</organism>
<dbReference type="EMBL" id="FO082267">
    <property type="protein sequence ID" value="CCO19012.1"/>
    <property type="molecule type" value="Genomic_DNA"/>
</dbReference>
<feature type="transmembrane region" description="Helical" evidence="1">
    <location>
        <begin position="70"/>
        <end position="88"/>
    </location>
</feature>
<dbReference type="GeneID" id="19012526"/>
<sequence length="234" mass="25624">MTTSFGIFGGDKGRRNSRKTRFLKNKRAGVASNKHNAVASLNAAAMGLANNNNNIIMAQTSLFNLGVNELAWLLSTLYALFCFSICVRAKRGDEKAIANIRNYSTLVPLAVFYGVLLIRSWSDNTLALMMPGSLEEGLRTGEVQFIPKLSGISELLSEKAASASAWAHFMLVNLFVARHATLQSLKFDLPVAHTLALCLVTGPLGLLSHVVTKWIVLKLRTKRSSSERSAENER</sequence>
<accession>K8ELB5</accession>
<dbReference type="KEGG" id="bpg:Bathy12g03140"/>
<dbReference type="Proteomes" id="UP000198341">
    <property type="component" value="Chromosome 12"/>
</dbReference>
<dbReference type="InterPro" id="IPR025461">
    <property type="entry name" value="ABA4-like"/>
</dbReference>
<dbReference type="PANTHER" id="PTHR34543:SF1">
    <property type="entry name" value="PROTEIN ABA DEFICIENT 4, CHLOROPLASTIC"/>
    <property type="match status" value="1"/>
</dbReference>
<evidence type="ECO:0000313" key="3">
    <source>
        <dbReference type="Proteomes" id="UP000198341"/>
    </source>
</evidence>
<feature type="transmembrane region" description="Helical" evidence="1">
    <location>
        <begin position="100"/>
        <end position="121"/>
    </location>
</feature>
<protein>
    <submittedName>
        <fullName evidence="2">Uncharacterized protein</fullName>
    </submittedName>
</protein>
<keyword evidence="1" id="KW-0812">Transmembrane</keyword>
<evidence type="ECO:0000256" key="1">
    <source>
        <dbReference type="SAM" id="Phobius"/>
    </source>
</evidence>
<dbReference type="PANTHER" id="PTHR34543">
    <property type="entry name" value="PROTEIN ABA DEFICIENT 4, CHLOROPLASTIC"/>
    <property type="match status" value="1"/>
</dbReference>
<keyword evidence="1" id="KW-0472">Membrane</keyword>
<dbReference type="OrthoDB" id="498587at2759"/>
<proteinExistence type="predicted"/>
<feature type="transmembrane region" description="Helical" evidence="1">
    <location>
        <begin position="191"/>
        <end position="216"/>
    </location>
</feature>
<gene>
    <name evidence="2" type="ordered locus">Bathy12g03140</name>
</gene>
<evidence type="ECO:0000313" key="2">
    <source>
        <dbReference type="EMBL" id="CCO19012.1"/>
    </source>
</evidence>
<name>K8ELB5_9CHLO</name>
<dbReference type="RefSeq" id="XP_007509897.1">
    <property type="nucleotide sequence ID" value="XM_007509835.1"/>
</dbReference>
<keyword evidence="1" id="KW-1133">Transmembrane helix</keyword>
<reference evidence="2 3" key="1">
    <citation type="submission" date="2011-10" db="EMBL/GenBank/DDBJ databases">
        <authorList>
            <person name="Genoscope - CEA"/>
        </authorList>
    </citation>
    <scope>NUCLEOTIDE SEQUENCE [LARGE SCALE GENOMIC DNA]</scope>
    <source>
        <strain evidence="2 3">RCC 1105</strain>
    </source>
</reference>
<dbReference type="AlphaFoldDB" id="K8ELB5"/>